<organism evidence="2 3">
    <name type="scientific">Chryseobacterium potabilaquae</name>
    <dbReference type="NCBI Taxonomy" id="2675057"/>
    <lineage>
        <taxon>Bacteria</taxon>
        <taxon>Pseudomonadati</taxon>
        <taxon>Bacteroidota</taxon>
        <taxon>Flavobacteriia</taxon>
        <taxon>Flavobacteriales</taxon>
        <taxon>Weeksellaceae</taxon>
        <taxon>Chryseobacterium group</taxon>
        <taxon>Chryseobacterium</taxon>
    </lineage>
</organism>
<proteinExistence type="predicted"/>
<dbReference type="Proteomes" id="UP000445144">
    <property type="component" value="Unassembled WGS sequence"/>
</dbReference>
<dbReference type="RefSeq" id="WP_162034245.1">
    <property type="nucleotide sequence ID" value="NZ_CACVBR010000076.1"/>
</dbReference>
<dbReference type="SUPFAM" id="SSF52540">
    <property type="entry name" value="P-loop containing nucleoside triphosphate hydrolases"/>
    <property type="match status" value="1"/>
</dbReference>
<protein>
    <submittedName>
        <fullName evidence="2">Sporulation initiation inhibitor protein Soj</fullName>
        <ecNumber evidence="2">3.6.-.-</ecNumber>
    </submittedName>
</protein>
<reference evidence="2 3" key="1">
    <citation type="submission" date="2020-01" db="EMBL/GenBank/DDBJ databases">
        <authorList>
            <person name="Rodrigo-Torres L."/>
            <person name="Arahal R. D."/>
            <person name="Lucena T."/>
        </authorList>
    </citation>
    <scope>NUCLEOTIDE SEQUENCE [LARGE SCALE GENOMIC DNA]</scope>
    <source>
        <strain evidence="2 3">CECT 9293</strain>
    </source>
</reference>
<dbReference type="Pfam" id="PF13614">
    <property type="entry name" value="AAA_31"/>
    <property type="match status" value="1"/>
</dbReference>
<keyword evidence="3" id="KW-1185">Reference proteome</keyword>
<dbReference type="AlphaFoldDB" id="A0A6N4XG22"/>
<dbReference type="GO" id="GO:0016787">
    <property type="term" value="F:hydrolase activity"/>
    <property type="evidence" value="ECO:0007669"/>
    <property type="project" value="UniProtKB-KW"/>
</dbReference>
<dbReference type="EC" id="3.6.-.-" evidence="2"/>
<evidence type="ECO:0000313" key="3">
    <source>
        <dbReference type="Proteomes" id="UP000445144"/>
    </source>
</evidence>
<dbReference type="InterPro" id="IPR050678">
    <property type="entry name" value="DNA_Partitioning_ATPase"/>
</dbReference>
<dbReference type="InterPro" id="IPR025669">
    <property type="entry name" value="AAA_dom"/>
</dbReference>
<evidence type="ECO:0000313" key="2">
    <source>
        <dbReference type="EMBL" id="CAA7197598.1"/>
    </source>
</evidence>
<feature type="domain" description="AAA" evidence="1">
    <location>
        <begin position="2"/>
        <end position="174"/>
    </location>
</feature>
<name>A0A6N4XG22_9FLAO</name>
<dbReference type="PANTHER" id="PTHR13696:SF99">
    <property type="entry name" value="COBYRINIC ACID AC-DIAMIDE SYNTHASE"/>
    <property type="match status" value="1"/>
</dbReference>
<dbReference type="PANTHER" id="PTHR13696">
    <property type="entry name" value="P-LOOP CONTAINING NUCLEOSIDE TRIPHOSPHATE HYDROLASE"/>
    <property type="match status" value="1"/>
</dbReference>
<keyword evidence="2" id="KW-0378">Hydrolase</keyword>
<accession>A0A6N4XG22</accession>
<evidence type="ECO:0000259" key="1">
    <source>
        <dbReference type="Pfam" id="PF13614"/>
    </source>
</evidence>
<dbReference type="PIRSF" id="PIRSF009320">
    <property type="entry name" value="Nuc_binding_HP_1000"/>
    <property type="match status" value="1"/>
</dbReference>
<dbReference type="Gene3D" id="3.40.50.300">
    <property type="entry name" value="P-loop containing nucleotide triphosphate hydrolases"/>
    <property type="match status" value="1"/>
</dbReference>
<gene>
    <name evidence="2" type="primary">soj_2</name>
    <name evidence="2" type="ORF">CHRY9293_03665</name>
</gene>
<dbReference type="EMBL" id="CACVBR010000076">
    <property type="protein sequence ID" value="CAA7197598.1"/>
    <property type="molecule type" value="Genomic_DNA"/>
</dbReference>
<dbReference type="InterPro" id="IPR027417">
    <property type="entry name" value="P-loop_NTPase"/>
</dbReference>
<sequence length="257" mass="29357">MPIISIITQKGGVGKTTTAIHVGAALAQKKGANILLVDFDSQKNLSMGYGIEDTYPYTIKDFLDNTGEFRLKHHGSSNVYILAGDALLEEEENYNRYTLNQNLQNLLEQMPFDYVLIDCPPRPLMKKLTLGEMALCASDYVMSPIEAEQYSFAGIDNLLPSFLNIKEQYNPKLEFLGFFFNKVLTNTVNFRKYSEMIKQEKGASDYFFKTFIRQDMNIEKAKQEGKNIFQISANSRAAEDYKNLVKEIKVKIKKYES</sequence>
<dbReference type="CDD" id="cd02042">
    <property type="entry name" value="ParAB_family"/>
    <property type="match status" value="1"/>
</dbReference>